<protein>
    <submittedName>
        <fullName evidence="1">Uncharacterized protein</fullName>
    </submittedName>
</protein>
<evidence type="ECO:0000313" key="2">
    <source>
        <dbReference type="Proteomes" id="UP000268162"/>
    </source>
</evidence>
<gene>
    <name evidence="1" type="ORF">BJ085DRAFT_35297</name>
</gene>
<proteinExistence type="predicted"/>
<name>A0A4P9ZQ28_9FUNG</name>
<organism evidence="1 2">
    <name type="scientific">Dimargaris cristalligena</name>
    <dbReference type="NCBI Taxonomy" id="215637"/>
    <lineage>
        <taxon>Eukaryota</taxon>
        <taxon>Fungi</taxon>
        <taxon>Fungi incertae sedis</taxon>
        <taxon>Zoopagomycota</taxon>
        <taxon>Kickxellomycotina</taxon>
        <taxon>Dimargaritomycetes</taxon>
        <taxon>Dimargaritales</taxon>
        <taxon>Dimargaritaceae</taxon>
        <taxon>Dimargaris</taxon>
    </lineage>
</organism>
<reference evidence="2" key="1">
    <citation type="journal article" date="2018" name="Nat. Microbiol.">
        <title>Leveraging single-cell genomics to expand the fungal tree of life.</title>
        <authorList>
            <person name="Ahrendt S.R."/>
            <person name="Quandt C.A."/>
            <person name="Ciobanu D."/>
            <person name="Clum A."/>
            <person name="Salamov A."/>
            <person name="Andreopoulos B."/>
            <person name="Cheng J.F."/>
            <person name="Woyke T."/>
            <person name="Pelin A."/>
            <person name="Henrissat B."/>
            <person name="Reynolds N.K."/>
            <person name="Benny G.L."/>
            <person name="Smith M.E."/>
            <person name="James T.Y."/>
            <person name="Grigoriev I.V."/>
        </authorList>
    </citation>
    <scope>NUCLEOTIDE SEQUENCE [LARGE SCALE GENOMIC DNA]</scope>
    <source>
        <strain evidence="2">RSA 468</strain>
    </source>
</reference>
<keyword evidence="2" id="KW-1185">Reference proteome</keyword>
<dbReference type="Proteomes" id="UP000268162">
    <property type="component" value="Unassembled WGS sequence"/>
</dbReference>
<evidence type="ECO:0000313" key="1">
    <source>
        <dbReference type="EMBL" id="RKP35427.1"/>
    </source>
</evidence>
<accession>A0A4P9ZQ28</accession>
<dbReference type="EMBL" id="ML002873">
    <property type="protein sequence ID" value="RKP35427.1"/>
    <property type="molecule type" value="Genomic_DNA"/>
</dbReference>
<dbReference type="AlphaFoldDB" id="A0A4P9ZQ28"/>
<sequence>MALRLNLPLVALVDDLPNGSDVVSAFSILSDKTIEEIGKEFMEFMEARGYELNYPAEYIGGATDFALLDPVLEMRSNLHWGHHPIKPNAESQLAIVLAALSRDTNLLEKLGSYFQGLQLTDNDEAGKFQMRVSVLSSDITATTQDSLVDIDSATFAPGHWKFDRYLAEPKFYQYLRHGAYKHTLKQSNSAASIEEHVSLESDQIPDDF</sequence>